<evidence type="ECO:0000313" key="3">
    <source>
        <dbReference type="Proteomes" id="UP000004310"/>
    </source>
</evidence>
<dbReference type="PANTHER" id="PTHR36302">
    <property type="entry name" value="BLR7088 PROTEIN"/>
    <property type="match status" value="1"/>
</dbReference>
<accession>Q0G724</accession>
<comment type="caution">
    <text evidence="2">The sequence shown here is derived from an EMBL/GenBank/DDBJ whole genome shotgun (WGS) entry which is preliminary data.</text>
</comment>
<gene>
    <name evidence="2" type="ORF">FP2506_06861</name>
</gene>
<dbReference type="SUPFAM" id="SSF110087">
    <property type="entry name" value="DR1885-like metal-binding protein"/>
    <property type="match status" value="1"/>
</dbReference>
<dbReference type="InterPro" id="IPR058248">
    <property type="entry name" value="Lxx211020-like"/>
</dbReference>
<reference evidence="2 3" key="1">
    <citation type="journal article" date="2010" name="J. Bacteriol.">
        <title>Genome sequence of Fulvimarina pelagi HTCC2506T, a Mn(II)-oxidizing alphaproteobacterium possessing an aerobic anoxygenic photosynthetic gene cluster and Xanthorhodopsin.</title>
        <authorList>
            <person name="Kang I."/>
            <person name="Oh H.M."/>
            <person name="Lim S.I."/>
            <person name="Ferriera S."/>
            <person name="Giovannoni S.J."/>
            <person name="Cho J.C."/>
        </authorList>
    </citation>
    <scope>NUCLEOTIDE SEQUENCE [LARGE SCALE GENOMIC DNA]</scope>
    <source>
        <strain evidence="2 3">HTCC2506</strain>
    </source>
</reference>
<organism evidence="2 3">
    <name type="scientific">Fulvimarina pelagi HTCC2506</name>
    <dbReference type="NCBI Taxonomy" id="314231"/>
    <lineage>
        <taxon>Bacteria</taxon>
        <taxon>Pseudomonadati</taxon>
        <taxon>Pseudomonadota</taxon>
        <taxon>Alphaproteobacteria</taxon>
        <taxon>Hyphomicrobiales</taxon>
        <taxon>Aurantimonadaceae</taxon>
        <taxon>Fulvimarina</taxon>
    </lineage>
</organism>
<dbReference type="PANTHER" id="PTHR36302:SF1">
    <property type="entry name" value="COPPER CHAPERONE PCU(A)C"/>
    <property type="match status" value="1"/>
</dbReference>
<dbReference type="Proteomes" id="UP000004310">
    <property type="component" value="Unassembled WGS sequence"/>
</dbReference>
<dbReference type="AlphaFoldDB" id="Q0G724"/>
<keyword evidence="3" id="KW-1185">Reference proteome</keyword>
<evidence type="ECO:0008006" key="4">
    <source>
        <dbReference type="Google" id="ProtNLM"/>
    </source>
</evidence>
<protein>
    <recommendedName>
        <fullName evidence="4">Copper chaperone PCu(A)C</fullName>
    </recommendedName>
</protein>
<evidence type="ECO:0000256" key="1">
    <source>
        <dbReference type="SAM" id="SignalP"/>
    </source>
</evidence>
<dbReference type="Pfam" id="PF04314">
    <property type="entry name" value="PCuAC"/>
    <property type="match status" value="1"/>
</dbReference>
<dbReference type="eggNOG" id="COG2847">
    <property type="taxonomic scope" value="Bacteria"/>
</dbReference>
<feature type="signal peptide" evidence="1">
    <location>
        <begin position="1"/>
        <end position="23"/>
    </location>
</feature>
<dbReference type="InterPro" id="IPR007410">
    <property type="entry name" value="LpqE-like"/>
</dbReference>
<name>Q0G724_9HYPH</name>
<dbReference type="HOGENOM" id="CLU_1560710_0_0_5"/>
<evidence type="ECO:0000313" key="2">
    <source>
        <dbReference type="EMBL" id="EAU42540.1"/>
    </source>
</evidence>
<proteinExistence type="predicted"/>
<dbReference type="STRING" id="217511.GCA_001463845_00151"/>
<feature type="chain" id="PRO_5004172298" description="Copper chaperone PCu(A)C" evidence="1">
    <location>
        <begin position="24"/>
        <end position="171"/>
    </location>
</feature>
<dbReference type="Gene3D" id="2.60.40.1890">
    <property type="entry name" value="PCu(A)C copper chaperone"/>
    <property type="match status" value="1"/>
</dbReference>
<dbReference type="InterPro" id="IPR036182">
    <property type="entry name" value="PCuAC_sf"/>
</dbReference>
<keyword evidence="1" id="KW-0732">Signal</keyword>
<sequence>MNIMKNILVAALFGVTGMTPAFAHHAGEQMQAAEGVTVSHAYTFENAEMAHSMRVYLTITNGSDEAVELTGASVGFAENVLFEAQALENGSLTTTQPETITVNAGQTLTMQPGGAWIELESVQQTFEHGEHFDLTLTFTGMDPVQIEVEVEEAPGAEHDHDHDHSHEDGEV</sequence>
<dbReference type="EMBL" id="AATP01000001">
    <property type="protein sequence ID" value="EAU42540.1"/>
    <property type="molecule type" value="Genomic_DNA"/>
</dbReference>